<keyword evidence="2" id="KW-0560">Oxidoreductase</keyword>
<evidence type="ECO:0000256" key="1">
    <source>
        <dbReference type="ARBA" id="ARBA00006484"/>
    </source>
</evidence>
<dbReference type="AlphaFoldDB" id="A0AA40CET3"/>
<comment type="similarity">
    <text evidence="1">Belongs to the short-chain dehydrogenases/reductases (SDR) family.</text>
</comment>
<dbReference type="EMBL" id="JAULSR010000001">
    <property type="protein sequence ID" value="KAK0636141.1"/>
    <property type="molecule type" value="Genomic_DNA"/>
</dbReference>
<dbReference type="SUPFAM" id="SSF51735">
    <property type="entry name" value="NAD(P)-binding Rossmann-fold domains"/>
    <property type="match status" value="1"/>
</dbReference>
<dbReference type="PANTHER" id="PTHR44196">
    <property type="entry name" value="DEHYDROGENASE/REDUCTASE SDR FAMILY MEMBER 7B"/>
    <property type="match status" value="1"/>
</dbReference>
<organism evidence="3 4">
    <name type="scientific">Bombardia bombarda</name>
    <dbReference type="NCBI Taxonomy" id="252184"/>
    <lineage>
        <taxon>Eukaryota</taxon>
        <taxon>Fungi</taxon>
        <taxon>Dikarya</taxon>
        <taxon>Ascomycota</taxon>
        <taxon>Pezizomycotina</taxon>
        <taxon>Sordariomycetes</taxon>
        <taxon>Sordariomycetidae</taxon>
        <taxon>Sordariales</taxon>
        <taxon>Lasiosphaeriaceae</taxon>
        <taxon>Bombardia</taxon>
    </lineage>
</organism>
<protein>
    <submittedName>
        <fullName evidence="3">Uncharacterized protein</fullName>
    </submittedName>
</protein>
<sequence length="157" mass="17327">MLSNGRGTVISIGSRNAAFDIPYTCAYSVAKTGLLKLHQNIEAEIGGRGVYSYYLQPGNVDTDILDRPGAVDETSLRHHEDVCHAIETVQRKAKRPSEFVAEACVMLITDADSRLLSGLYVDLDQDVNRILDDLRKGENGECAKRSLYKLKISSLQP</sequence>
<dbReference type="InterPro" id="IPR036291">
    <property type="entry name" value="NAD(P)-bd_dom_sf"/>
</dbReference>
<dbReference type="Gene3D" id="3.40.50.720">
    <property type="entry name" value="NAD(P)-binding Rossmann-like Domain"/>
    <property type="match status" value="1"/>
</dbReference>
<gene>
    <name evidence="3" type="ORF">B0T17DRAFT_612916</name>
</gene>
<dbReference type="GO" id="GO:0016020">
    <property type="term" value="C:membrane"/>
    <property type="evidence" value="ECO:0007669"/>
    <property type="project" value="TreeGrafter"/>
</dbReference>
<dbReference type="PANTHER" id="PTHR44196:SF1">
    <property type="entry name" value="DEHYDROGENASE_REDUCTASE SDR FAMILY MEMBER 7B"/>
    <property type="match status" value="1"/>
</dbReference>
<dbReference type="PRINTS" id="PR00081">
    <property type="entry name" value="GDHRDH"/>
</dbReference>
<comment type="caution">
    <text evidence="3">The sequence shown here is derived from an EMBL/GenBank/DDBJ whole genome shotgun (WGS) entry which is preliminary data.</text>
</comment>
<evidence type="ECO:0000313" key="3">
    <source>
        <dbReference type="EMBL" id="KAK0636141.1"/>
    </source>
</evidence>
<dbReference type="InterPro" id="IPR002347">
    <property type="entry name" value="SDR_fam"/>
</dbReference>
<dbReference type="Proteomes" id="UP001174934">
    <property type="component" value="Unassembled WGS sequence"/>
</dbReference>
<dbReference type="Pfam" id="PF00106">
    <property type="entry name" value="adh_short"/>
    <property type="match status" value="1"/>
</dbReference>
<reference evidence="3" key="1">
    <citation type="submission" date="2023-06" db="EMBL/GenBank/DDBJ databases">
        <title>Genome-scale phylogeny and comparative genomics of the fungal order Sordariales.</title>
        <authorList>
            <consortium name="Lawrence Berkeley National Laboratory"/>
            <person name="Hensen N."/>
            <person name="Bonometti L."/>
            <person name="Westerberg I."/>
            <person name="Brannstrom I.O."/>
            <person name="Guillou S."/>
            <person name="Cros-Aarteil S."/>
            <person name="Calhoun S."/>
            <person name="Haridas S."/>
            <person name="Kuo A."/>
            <person name="Mondo S."/>
            <person name="Pangilinan J."/>
            <person name="Riley R."/>
            <person name="LaButti K."/>
            <person name="Andreopoulos B."/>
            <person name="Lipzen A."/>
            <person name="Chen C."/>
            <person name="Yanf M."/>
            <person name="Daum C."/>
            <person name="Ng V."/>
            <person name="Clum A."/>
            <person name="Steindorff A."/>
            <person name="Ohm R."/>
            <person name="Martin F."/>
            <person name="Silar P."/>
            <person name="Natvig D."/>
            <person name="Lalanne C."/>
            <person name="Gautier V."/>
            <person name="Ament-velasquez S.L."/>
            <person name="Kruys A."/>
            <person name="Hutchinson M.I."/>
            <person name="Powell A.J."/>
            <person name="Barry K."/>
            <person name="Miller A.N."/>
            <person name="Grigoriev I.V."/>
            <person name="Debuchy R."/>
            <person name="Gladieux P."/>
            <person name="Thoren M.H."/>
            <person name="Johannesson H."/>
        </authorList>
    </citation>
    <scope>NUCLEOTIDE SEQUENCE</scope>
    <source>
        <strain evidence="3">SMH3391-2</strain>
    </source>
</reference>
<keyword evidence="4" id="KW-1185">Reference proteome</keyword>
<evidence type="ECO:0000256" key="2">
    <source>
        <dbReference type="ARBA" id="ARBA00023002"/>
    </source>
</evidence>
<evidence type="ECO:0000313" key="4">
    <source>
        <dbReference type="Proteomes" id="UP001174934"/>
    </source>
</evidence>
<name>A0AA40CET3_9PEZI</name>
<dbReference type="GO" id="GO:0016491">
    <property type="term" value="F:oxidoreductase activity"/>
    <property type="evidence" value="ECO:0007669"/>
    <property type="project" value="UniProtKB-KW"/>
</dbReference>
<accession>A0AA40CET3</accession>
<proteinExistence type="inferred from homology"/>